<feature type="compositionally biased region" description="Polar residues" evidence="1">
    <location>
        <begin position="63"/>
        <end position="77"/>
    </location>
</feature>
<proteinExistence type="predicted"/>
<dbReference type="GeneID" id="20323593"/>
<evidence type="ECO:0000313" key="3">
    <source>
        <dbReference type="Proteomes" id="UP000054324"/>
    </source>
</evidence>
<accession>A0A074Z5Z7</accession>
<gene>
    <name evidence="2" type="ORF">T265_09424</name>
</gene>
<dbReference type="RefSeq" id="XP_009173742.1">
    <property type="nucleotide sequence ID" value="XM_009175478.1"/>
</dbReference>
<feature type="region of interest" description="Disordered" evidence="1">
    <location>
        <begin position="63"/>
        <end position="82"/>
    </location>
</feature>
<dbReference type="KEGG" id="ovi:T265_09424"/>
<sequence>MTVGLRLLQMVCAAKQLGIYSDLLVSYVRTVLHPMWSYARQIIDEIIVRKTACKITEIRNNTSRGCQKSTRQANSDSPPHELPRFSAGILIPLTGKSITFIRNPYDFAS</sequence>
<reference evidence="2 3" key="1">
    <citation type="submission" date="2013-11" db="EMBL/GenBank/DDBJ databases">
        <title>Opisthorchis viverrini - life in the bile duct.</title>
        <authorList>
            <person name="Young N.D."/>
            <person name="Nagarajan N."/>
            <person name="Lin S.J."/>
            <person name="Korhonen P.K."/>
            <person name="Jex A.R."/>
            <person name="Hall R.S."/>
            <person name="Safavi-Hemami H."/>
            <person name="Kaewkong W."/>
            <person name="Bertrand D."/>
            <person name="Gao S."/>
            <person name="Seet Q."/>
            <person name="Wongkham S."/>
            <person name="Teh B.T."/>
            <person name="Wongkham C."/>
            <person name="Intapan P.M."/>
            <person name="Maleewong W."/>
            <person name="Yang X."/>
            <person name="Hu M."/>
            <person name="Wang Z."/>
            <person name="Hofmann A."/>
            <person name="Sternberg P.W."/>
            <person name="Tan P."/>
            <person name="Wang J."/>
            <person name="Gasser R.B."/>
        </authorList>
    </citation>
    <scope>NUCLEOTIDE SEQUENCE [LARGE SCALE GENOMIC DNA]</scope>
</reference>
<name>A0A074Z5Z7_OPIVI</name>
<evidence type="ECO:0000256" key="1">
    <source>
        <dbReference type="SAM" id="MobiDB-lite"/>
    </source>
</evidence>
<dbReference type="Proteomes" id="UP000054324">
    <property type="component" value="Unassembled WGS sequence"/>
</dbReference>
<dbReference type="CTD" id="20323593"/>
<evidence type="ECO:0000313" key="2">
    <source>
        <dbReference type="EMBL" id="KER22503.1"/>
    </source>
</evidence>
<protein>
    <submittedName>
        <fullName evidence="2">Uncharacterized protein</fullName>
    </submittedName>
</protein>
<organism evidence="2 3">
    <name type="scientific">Opisthorchis viverrini</name>
    <name type="common">Southeast Asian liver fluke</name>
    <dbReference type="NCBI Taxonomy" id="6198"/>
    <lineage>
        <taxon>Eukaryota</taxon>
        <taxon>Metazoa</taxon>
        <taxon>Spiralia</taxon>
        <taxon>Lophotrochozoa</taxon>
        <taxon>Platyhelminthes</taxon>
        <taxon>Trematoda</taxon>
        <taxon>Digenea</taxon>
        <taxon>Opisthorchiida</taxon>
        <taxon>Opisthorchiata</taxon>
        <taxon>Opisthorchiidae</taxon>
        <taxon>Opisthorchis</taxon>
    </lineage>
</organism>
<dbReference type="AlphaFoldDB" id="A0A074Z5Z7"/>
<dbReference type="EMBL" id="KL596895">
    <property type="protein sequence ID" value="KER22503.1"/>
    <property type="molecule type" value="Genomic_DNA"/>
</dbReference>
<keyword evidence="3" id="KW-1185">Reference proteome</keyword>